<reference evidence="1" key="1">
    <citation type="journal article" date="2014" name="Front. Microbiol.">
        <title>High frequency of phylogenetically diverse reductive dehalogenase-homologous genes in deep subseafloor sedimentary metagenomes.</title>
        <authorList>
            <person name="Kawai M."/>
            <person name="Futagami T."/>
            <person name="Toyoda A."/>
            <person name="Takaki Y."/>
            <person name="Nishi S."/>
            <person name="Hori S."/>
            <person name="Arai W."/>
            <person name="Tsubouchi T."/>
            <person name="Morono Y."/>
            <person name="Uchiyama I."/>
            <person name="Ito T."/>
            <person name="Fujiyama A."/>
            <person name="Inagaki F."/>
            <person name="Takami H."/>
        </authorList>
    </citation>
    <scope>NUCLEOTIDE SEQUENCE</scope>
    <source>
        <strain evidence="1">Expedition CK06-06</strain>
    </source>
</reference>
<sequence>MSDKEQLHKLVKSYVNAKKEVAKITEQVVEQYAKIRKETEEKLNRPH</sequence>
<evidence type="ECO:0000313" key="1">
    <source>
        <dbReference type="EMBL" id="GAG86306.1"/>
    </source>
</evidence>
<protein>
    <submittedName>
        <fullName evidence="1">Uncharacterized protein</fullName>
    </submittedName>
</protein>
<proteinExistence type="predicted"/>
<comment type="caution">
    <text evidence="1">The sequence shown here is derived from an EMBL/GenBank/DDBJ whole genome shotgun (WGS) entry which is preliminary data.</text>
</comment>
<organism evidence="1">
    <name type="scientific">marine sediment metagenome</name>
    <dbReference type="NCBI Taxonomy" id="412755"/>
    <lineage>
        <taxon>unclassified sequences</taxon>
        <taxon>metagenomes</taxon>
        <taxon>ecological metagenomes</taxon>
    </lineage>
</organism>
<name>X1CPW0_9ZZZZ</name>
<dbReference type="EMBL" id="BART01018130">
    <property type="protein sequence ID" value="GAG86306.1"/>
    <property type="molecule type" value="Genomic_DNA"/>
</dbReference>
<gene>
    <name evidence="1" type="ORF">S01H4_34284</name>
</gene>
<dbReference type="AlphaFoldDB" id="X1CPW0"/>
<accession>X1CPW0</accession>